<feature type="transmembrane region" description="Helical" evidence="1">
    <location>
        <begin position="51"/>
        <end position="70"/>
    </location>
</feature>
<keyword evidence="3" id="KW-1185">Reference proteome</keyword>
<dbReference type="Proteomes" id="UP000664859">
    <property type="component" value="Unassembled WGS sequence"/>
</dbReference>
<evidence type="ECO:0000313" key="3">
    <source>
        <dbReference type="Proteomes" id="UP000664859"/>
    </source>
</evidence>
<name>A0A835Z6W0_9STRA</name>
<feature type="transmembrane region" description="Helical" evidence="1">
    <location>
        <begin position="12"/>
        <end position="30"/>
    </location>
</feature>
<evidence type="ECO:0000313" key="2">
    <source>
        <dbReference type="EMBL" id="KAG5188316.1"/>
    </source>
</evidence>
<proteinExistence type="predicted"/>
<keyword evidence="1" id="KW-0812">Transmembrane</keyword>
<feature type="transmembrane region" description="Helical" evidence="1">
    <location>
        <begin position="168"/>
        <end position="191"/>
    </location>
</feature>
<dbReference type="AlphaFoldDB" id="A0A835Z6W0"/>
<organism evidence="2 3">
    <name type="scientific">Tribonema minus</name>
    <dbReference type="NCBI Taxonomy" id="303371"/>
    <lineage>
        <taxon>Eukaryota</taxon>
        <taxon>Sar</taxon>
        <taxon>Stramenopiles</taxon>
        <taxon>Ochrophyta</taxon>
        <taxon>PX clade</taxon>
        <taxon>Xanthophyceae</taxon>
        <taxon>Tribonematales</taxon>
        <taxon>Tribonemataceae</taxon>
        <taxon>Tribonema</taxon>
    </lineage>
</organism>
<sequence length="228" mass="25202">MDELPAPQAIGAAYVAGLCSFVVIFIAALISSRRSVTEIPQLRFLIRALRGLLLAYIALLAPLLTLAARWDAMPIPRPITAYRDGSGSWNYGWGRPMTGMASAFMGMFMDYHPGVRCICMGGLSVGLVLDTISAIDLDTQRYCVAEGRCPMAKGYTAQLLQWLYFREMAACAIGTCALAHILYLSAVTGVFRTRYTYRQLHTGQHNRAAALRKELQRTKHLYSQSRGV</sequence>
<protein>
    <submittedName>
        <fullName evidence="2">Uncharacterized protein</fullName>
    </submittedName>
</protein>
<gene>
    <name evidence="2" type="ORF">JKP88DRAFT_287501</name>
</gene>
<evidence type="ECO:0000256" key="1">
    <source>
        <dbReference type="SAM" id="Phobius"/>
    </source>
</evidence>
<keyword evidence="1" id="KW-0472">Membrane</keyword>
<comment type="caution">
    <text evidence="2">The sequence shown here is derived from an EMBL/GenBank/DDBJ whole genome shotgun (WGS) entry which is preliminary data.</text>
</comment>
<reference evidence="2" key="1">
    <citation type="submission" date="2021-02" db="EMBL/GenBank/DDBJ databases">
        <title>First Annotated Genome of the Yellow-green Alga Tribonema minus.</title>
        <authorList>
            <person name="Mahan K.M."/>
        </authorList>
    </citation>
    <scope>NUCLEOTIDE SEQUENCE</scope>
    <source>
        <strain evidence="2">UTEX B ZZ1240</strain>
    </source>
</reference>
<keyword evidence="1" id="KW-1133">Transmembrane helix</keyword>
<dbReference type="OrthoDB" id="10555254at2759"/>
<accession>A0A835Z6W0</accession>
<dbReference type="EMBL" id="JAFCMP010000071">
    <property type="protein sequence ID" value="KAG5188316.1"/>
    <property type="molecule type" value="Genomic_DNA"/>
</dbReference>